<organism evidence="3 4">
    <name type="scientific">Polychaeton citri CBS 116435</name>
    <dbReference type="NCBI Taxonomy" id="1314669"/>
    <lineage>
        <taxon>Eukaryota</taxon>
        <taxon>Fungi</taxon>
        <taxon>Dikarya</taxon>
        <taxon>Ascomycota</taxon>
        <taxon>Pezizomycotina</taxon>
        <taxon>Dothideomycetes</taxon>
        <taxon>Dothideomycetidae</taxon>
        <taxon>Capnodiales</taxon>
        <taxon>Capnodiaceae</taxon>
        <taxon>Polychaeton</taxon>
    </lineage>
</organism>
<dbReference type="SUPFAM" id="SSF54928">
    <property type="entry name" value="RNA-binding domain, RBD"/>
    <property type="match status" value="1"/>
</dbReference>
<feature type="non-terminal residue" evidence="3">
    <location>
        <position position="219"/>
    </location>
</feature>
<gene>
    <name evidence="3" type="ORF">K431DRAFT_228335</name>
</gene>
<keyword evidence="4" id="KW-1185">Reference proteome</keyword>
<feature type="region of interest" description="Disordered" evidence="1">
    <location>
        <begin position="166"/>
        <end position="219"/>
    </location>
</feature>
<protein>
    <recommendedName>
        <fullName evidence="2">Mei2-like C-terminal RNA recognition motif domain-containing protein</fullName>
    </recommendedName>
</protein>
<dbReference type="AlphaFoldDB" id="A0A9P4Q5D4"/>
<evidence type="ECO:0000259" key="2">
    <source>
        <dbReference type="Pfam" id="PF04059"/>
    </source>
</evidence>
<evidence type="ECO:0000256" key="1">
    <source>
        <dbReference type="SAM" id="MobiDB-lite"/>
    </source>
</evidence>
<dbReference type="InterPro" id="IPR012677">
    <property type="entry name" value="Nucleotide-bd_a/b_plait_sf"/>
</dbReference>
<reference evidence="3" key="1">
    <citation type="journal article" date="2020" name="Stud. Mycol.">
        <title>101 Dothideomycetes genomes: a test case for predicting lifestyles and emergence of pathogens.</title>
        <authorList>
            <person name="Haridas S."/>
            <person name="Albert R."/>
            <person name="Binder M."/>
            <person name="Bloem J."/>
            <person name="Labutti K."/>
            <person name="Salamov A."/>
            <person name="Andreopoulos B."/>
            <person name="Baker S."/>
            <person name="Barry K."/>
            <person name="Bills G."/>
            <person name="Bluhm B."/>
            <person name="Cannon C."/>
            <person name="Castanera R."/>
            <person name="Culley D."/>
            <person name="Daum C."/>
            <person name="Ezra D."/>
            <person name="Gonzalez J."/>
            <person name="Henrissat B."/>
            <person name="Kuo A."/>
            <person name="Liang C."/>
            <person name="Lipzen A."/>
            <person name="Lutzoni F."/>
            <person name="Magnuson J."/>
            <person name="Mondo S."/>
            <person name="Nolan M."/>
            <person name="Ohm R."/>
            <person name="Pangilinan J."/>
            <person name="Park H.-J."/>
            <person name="Ramirez L."/>
            <person name="Alfaro M."/>
            <person name="Sun H."/>
            <person name="Tritt A."/>
            <person name="Yoshinaga Y."/>
            <person name="Zwiers L.-H."/>
            <person name="Turgeon B."/>
            <person name="Goodwin S."/>
            <person name="Spatafora J."/>
            <person name="Crous P."/>
            <person name="Grigoriev I."/>
        </authorList>
    </citation>
    <scope>NUCLEOTIDE SEQUENCE</scope>
    <source>
        <strain evidence="3">CBS 116435</strain>
    </source>
</reference>
<dbReference type="InterPro" id="IPR035979">
    <property type="entry name" value="RBD_domain_sf"/>
</dbReference>
<feature type="compositionally biased region" description="Polar residues" evidence="1">
    <location>
        <begin position="173"/>
        <end position="199"/>
    </location>
</feature>
<name>A0A9P4Q5D4_9PEZI</name>
<dbReference type="Proteomes" id="UP000799441">
    <property type="component" value="Unassembled WGS sequence"/>
</dbReference>
<feature type="domain" description="Mei2-like C-terminal RNA recognition motif" evidence="2">
    <location>
        <begin position="35"/>
        <end position="134"/>
    </location>
</feature>
<dbReference type="Pfam" id="PF04059">
    <property type="entry name" value="RRM_2"/>
    <property type="match status" value="1"/>
</dbReference>
<dbReference type="GO" id="GO:0003676">
    <property type="term" value="F:nucleic acid binding"/>
    <property type="evidence" value="ECO:0007669"/>
    <property type="project" value="InterPro"/>
</dbReference>
<dbReference type="Gene3D" id="3.30.70.330">
    <property type="match status" value="1"/>
</dbReference>
<accession>A0A9P4Q5D4</accession>
<evidence type="ECO:0000313" key="3">
    <source>
        <dbReference type="EMBL" id="KAF2719618.1"/>
    </source>
</evidence>
<evidence type="ECO:0000313" key="4">
    <source>
        <dbReference type="Proteomes" id="UP000799441"/>
    </source>
</evidence>
<dbReference type="EMBL" id="MU003809">
    <property type="protein sequence ID" value="KAF2719618.1"/>
    <property type="molecule type" value="Genomic_DNA"/>
</dbReference>
<dbReference type="InterPro" id="IPR007201">
    <property type="entry name" value="Mei2-like_Rrm_C"/>
</dbReference>
<proteinExistence type="predicted"/>
<sequence length="219" mass="24973">MGRSKSSPYEGTIKPRGLASQTIDIQKIIDGLDCRTTIMLRNLPNQLKWSDIKEFADLVAFGKFDFTYLRIDFSNLKNVGYGFINFTDPMSIAAFHARFVGAPWPHQTRAKQPKAAEISYATVQGLENLVERFRNSVVQKEQPECRAKLWWSFDAASATGQAVGTERAFPEPSNHTKLNRSMENARTSGLWNREQISQNHRNRRGQFDRGTPAAQREEY</sequence>
<dbReference type="OrthoDB" id="417481at2759"/>
<comment type="caution">
    <text evidence="3">The sequence shown here is derived from an EMBL/GenBank/DDBJ whole genome shotgun (WGS) entry which is preliminary data.</text>
</comment>